<reference evidence="2 3" key="1">
    <citation type="submission" date="2023-06" db="EMBL/GenBank/DDBJ databases">
        <title>Antibody response to the Sneathia vaginalis cytopathogenic toxin A during pregnancy.</title>
        <authorList>
            <person name="Mccoy Z.T."/>
            <person name="Serrano M.G."/>
            <person name="Spaine K."/>
            <person name="Edwards D.J."/>
            <person name="Buck G.A."/>
            <person name="Jefferson K."/>
        </authorList>
    </citation>
    <scope>NUCLEOTIDE SEQUENCE [LARGE SCALE GENOMIC DNA]</scope>
    <source>
        <strain evidence="2 3">CCUG 42621</strain>
    </source>
</reference>
<evidence type="ECO:0000313" key="2">
    <source>
        <dbReference type="EMBL" id="MDK9580453.1"/>
    </source>
</evidence>
<dbReference type="InterPro" id="IPR011733">
    <property type="entry name" value="CHP02185_IM"/>
</dbReference>
<feature type="transmembrane region" description="Helical" evidence="1">
    <location>
        <begin position="85"/>
        <end position="101"/>
    </location>
</feature>
<keyword evidence="1" id="KW-0472">Membrane</keyword>
<feature type="transmembrane region" description="Helical" evidence="1">
    <location>
        <begin position="12"/>
        <end position="34"/>
    </location>
</feature>
<keyword evidence="3" id="KW-1185">Reference proteome</keyword>
<evidence type="ECO:0000313" key="3">
    <source>
        <dbReference type="Proteomes" id="UP001225134"/>
    </source>
</evidence>
<name>A0ABT7HIW7_9FUSO</name>
<keyword evidence="1" id="KW-0812">Transmembrane</keyword>
<protein>
    <submittedName>
        <fullName evidence="2">MptD family putative ECF transporter S component</fullName>
    </submittedName>
</protein>
<comment type="caution">
    <text evidence="2">The sequence shown here is derived from an EMBL/GenBank/DDBJ whole genome shotgun (WGS) entry which is preliminary data.</text>
</comment>
<proteinExistence type="predicted"/>
<gene>
    <name evidence="2" type="ORF">QQA45_02850</name>
</gene>
<dbReference type="RefSeq" id="WP_285152783.1">
    <property type="nucleotide sequence ID" value="NZ_JASSPP010000003.1"/>
</dbReference>
<feature type="transmembrane region" description="Helical" evidence="1">
    <location>
        <begin position="161"/>
        <end position="184"/>
    </location>
</feature>
<feature type="transmembrane region" description="Helical" evidence="1">
    <location>
        <begin position="40"/>
        <end position="56"/>
    </location>
</feature>
<dbReference type="Pfam" id="PF09605">
    <property type="entry name" value="Trep_Strep"/>
    <property type="match status" value="1"/>
</dbReference>
<evidence type="ECO:0000256" key="1">
    <source>
        <dbReference type="SAM" id="Phobius"/>
    </source>
</evidence>
<accession>A0ABT7HIW7</accession>
<feature type="transmembrane region" description="Helical" evidence="1">
    <location>
        <begin position="63"/>
        <end position="79"/>
    </location>
</feature>
<dbReference type="EMBL" id="JASSPP010000003">
    <property type="protein sequence ID" value="MDK9580453.1"/>
    <property type="molecule type" value="Genomic_DNA"/>
</dbReference>
<organism evidence="2 3">
    <name type="scientific">Sneathia sanguinegens</name>
    <dbReference type="NCBI Taxonomy" id="40543"/>
    <lineage>
        <taxon>Bacteria</taxon>
        <taxon>Fusobacteriati</taxon>
        <taxon>Fusobacteriota</taxon>
        <taxon>Fusobacteriia</taxon>
        <taxon>Fusobacteriales</taxon>
        <taxon>Leptotrichiaceae</taxon>
        <taxon>Sneathia</taxon>
    </lineage>
</organism>
<feature type="transmembrane region" description="Helical" evidence="1">
    <location>
        <begin position="113"/>
        <end position="132"/>
    </location>
</feature>
<dbReference type="Proteomes" id="UP001225134">
    <property type="component" value="Unassembled WGS sequence"/>
</dbReference>
<keyword evidence="1" id="KW-1133">Transmembrane helix</keyword>
<sequence length="195" mass="21563">MENNKLTVRDLTNIGLFSVLIFVLTFLSSIIMLIPFAMPILPFVIGILTGPVYMIYSTKIKKVGMIFIQQIILALIFVSTGHGPFIILTIGICSIIAELIIRKGGYKSLKYSRLAFTITPIGYIGNFIPLLISRDKIYAKLVANEGVEFANQFMSSVPNWMVIPCILLAMLGGFLGCTIGIVILKKHFEKAGMLK</sequence>
<dbReference type="NCBIfam" id="TIGR02185">
    <property type="entry name" value="Trep_Strep"/>
    <property type="match status" value="1"/>
</dbReference>